<dbReference type="SUPFAM" id="SSF51735">
    <property type="entry name" value="NAD(P)-binding Rossmann-fold domains"/>
    <property type="match status" value="2"/>
</dbReference>
<feature type="domain" description="PKS/mFAS DH" evidence="14">
    <location>
        <begin position="856"/>
        <end position="1158"/>
    </location>
</feature>
<dbReference type="SUPFAM" id="SSF55048">
    <property type="entry name" value="Probable ACP-binding domain of malonyl-CoA ACP transacylase"/>
    <property type="match status" value="1"/>
</dbReference>
<feature type="domain" description="Carrier" evidence="12">
    <location>
        <begin position="2287"/>
        <end position="2363"/>
    </location>
</feature>
<evidence type="ECO:0000256" key="7">
    <source>
        <dbReference type="ARBA" id="ARBA00023002"/>
    </source>
</evidence>
<keyword evidence="2" id="KW-0597">Phosphoprotein</keyword>
<evidence type="ECO:0000256" key="6">
    <source>
        <dbReference type="ARBA" id="ARBA00022737"/>
    </source>
</evidence>
<evidence type="ECO:0000256" key="5">
    <source>
        <dbReference type="ARBA" id="ARBA00022679"/>
    </source>
</evidence>
<dbReference type="InterPro" id="IPR049551">
    <property type="entry name" value="PKS_DH_C"/>
</dbReference>
<proteinExistence type="inferred from homology"/>
<comment type="caution">
    <text evidence="15">The sequence shown here is derived from an EMBL/GenBank/DDBJ whole genome shotgun (WGS) entry which is preliminary data.</text>
</comment>
<feature type="domain" description="Carrier" evidence="12">
    <location>
        <begin position="3398"/>
        <end position="3478"/>
    </location>
</feature>
<dbReference type="Pfam" id="PF00668">
    <property type="entry name" value="Condensation"/>
    <property type="match status" value="1"/>
</dbReference>
<dbReference type="PANTHER" id="PTHR43775">
    <property type="entry name" value="FATTY ACID SYNTHASE"/>
    <property type="match status" value="1"/>
</dbReference>
<dbReference type="InterPro" id="IPR032821">
    <property type="entry name" value="PKS_assoc"/>
</dbReference>
<dbReference type="CDD" id="cd02440">
    <property type="entry name" value="AdoMet_MTases"/>
    <property type="match status" value="1"/>
</dbReference>
<dbReference type="SMART" id="SM00827">
    <property type="entry name" value="PKS_AT"/>
    <property type="match status" value="1"/>
</dbReference>
<dbReference type="InterPro" id="IPR013120">
    <property type="entry name" value="FAR_NAD-bd"/>
</dbReference>
<dbReference type="SUPFAM" id="SSF53335">
    <property type="entry name" value="S-adenosyl-L-methionine-dependent methyltransferases"/>
    <property type="match status" value="1"/>
</dbReference>
<feature type="region of interest" description="Disordered" evidence="11">
    <location>
        <begin position="2382"/>
        <end position="2431"/>
    </location>
</feature>
<dbReference type="InterPro" id="IPR023213">
    <property type="entry name" value="CAT-like_dom_sf"/>
</dbReference>
<protein>
    <recommendedName>
        <fullName evidence="17">Polyketide synthase</fullName>
    </recommendedName>
</protein>
<dbReference type="Gene3D" id="3.30.559.10">
    <property type="entry name" value="Chloramphenicol acetyltransferase-like domain"/>
    <property type="match status" value="1"/>
</dbReference>
<accession>A0A9P1H4J2</accession>
<dbReference type="SUPFAM" id="SSF56801">
    <property type="entry name" value="Acetyl-CoA synthetase-like"/>
    <property type="match status" value="1"/>
</dbReference>
<evidence type="ECO:0000256" key="4">
    <source>
        <dbReference type="ARBA" id="ARBA00022603"/>
    </source>
</evidence>
<keyword evidence="5" id="KW-0808">Transferase</keyword>
<dbReference type="InterPro" id="IPR029063">
    <property type="entry name" value="SAM-dependent_MTases_sf"/>
</dbReference>
<organism evidence="15 16">
    <name type="scientific">Parascedosporium putredinis</name>
    <dbReference type="NCBI Taxonomy" id="1442378"/>
    <lineage>
        <taxon>Eukaryota</taxon>
        <taxon>Fungi</taxon>
        <taxon>Dikarya</taxon>
        <taxon>Ascomycota</taxon>
        <taxon>Pezizomycotina</taxon>
        <taxon>Sordariomycetes</taxon>
        <taxon>Hypocreomycetidae</taxon>
        <taxon>Microascales</taxon>
        <taxon>Microascaceae</taxon>
        <taxon>Parascedosporium</taxon>
    </lineage>
</organism>
<dbReference type="InterPro" id="IPR009081">
    <property type="entry name" value="PP-bd_ACP"/>
</dbReference>
<dbReference type="Gene3D" id="3.40.47.10">
    <property type="match status" value="2"/>
</dbReference>
<feature type="region of interest" description="N-terminal hotdog fold" evidence="10">
    <location>
        <begin position="856"/>
        <end position="988"/>
    </location>
</feature>
<keyword evidence="3" id="KW-0436">Ligase</keyword>
<evidence type="ECO:0000259" key="12">
    <source>
        <dbReference type="PROSITE" id="PS50075"/>
    </source>
</evidence>
<dbReference type="GO" id="GO:0032259">
    <property type="term" value="P:methylation"/>
    <property type="evidence" value="ECO:0007669"/>
    <property type="project" value="UniProtKB-KW"/>
</dbReference>
<dbReference type="InterPro" id="IPR049900">
    <property type="entry name" value="PKS_mFAS_DH"/>
</dbReference>
<dbReference type="InterPro" id="IPR016035">
    <property type="entry name" value="Acyl_Trfase/lysoPLipase"/>
</dbReference>
<dbReference type="InterPro" id="IPR020807">
    <property type="entry name" value="PKS_DH"/>
</dbReference>
<dbReference type="PROSITE" id="PS52019">
    <property type="entry name" value="PKS_MFAS_DH"/>
    <property type="match status" value="1"/>
</dbReference>
<dbReference type="Gene3D" id="1.10.1200.10">
    <property type="entry name" value="ACP-like"/>
    <property type="match status" value="1"/>
</dbReference>
<evidence type="ECO:0000259" key="13">
    <source>
        <dbReference type="PROSITE" id="PS52004"/>
    </source>
</evidence>
<dbReference type="Pfam" id="PF00501">
    <property type="entry name" value="AMP-binding"/>
    <property type="match status" value="1"/>
</dbReference>
<dbReference type="InterPro" id="IPR014030">
    <property type="entry name" value="Ketoacyl_synth_N"/>
</dbReference>
<dbReference type="InterPro" id="IPR016036">
    <property type="entry name" value="Malonyl_transacylase_ACP-bd"/>
</dbReference>
<dbReference type="GO" id="GO:0016491">
    <property type="term" value="F:oxidoreductase activity"/>
    <property type="evidence" value="ECO:0007669"/>
    <property type="project" value="UniProtKB-KW"/>
</dbReference>
<dbReference type="Proteomes" id="UP000838763">
    <property type="component" value="Unassembled WGS sequence"/>
</dbReference>
<dbReference type="SMART" id="SM00822">
    <property type="entry name" value="PKS_KR"/>
    <property type="match status" value="1"/>
</dbReference>
<dbReference type="Pfam" id="PF00109">
    <property type="entry name" value="ketoacyl-synt"/>
    <property type="match status" value="1"/>
</dbReference>
<dbReference type="OrthoDB" id="329835at2759"/>
<keyword evidence="16" id="KW-1185">Reference proteome</keyword>
<dbReference type="InterPro" id="IPR049552">
    <property type="entry name" value="PKS_DH_N"/>
</dbReference>
<dbReference type="InterPro" id="IPR020845">
    <property type="entry name" value="AMP-binding_CS"/>
</dbReference>
<dbReference type="SMART" id="SM00825">
    <property type="entry name" value="PKS_KS"/>
    <property type="match status" value="1"/>
</dbReference>
<dbReference type="GO" id="GO:0016874">
    <property type="term" value="F:ligase activity"/>
    <property type="evidence" value="ECO:0007669"/>
    <property type="project" value="UniProtKB-KW"/>
</dbReference>
<dbReference type="InterPro" id="IPR001227">
    <property type="entry name" value="Ac_transferase_dom_sf"/>
</dbReference>
<dbReference type="SUPFAM" id="SSF47336">
    <property type="entry name" value="ACP-like"/>
    <property type="match status" value="2"/>
</dbReference>
<dbReference type="CDD" id="cd19532">
    <property type="entry name" value="C_PKS-NRPS"/>
    <property type="match status" value="1"/>
</dbReference>
<keyword evidence="6" id="KW-0677">Repeat</keyword>
<dbReference type="GO" id="GO:0006633">
    <property type="term" value="P:fatty acid biosynthetic process"/>
    <property type="evidence" value="ECO:0007669"/>
    <property type="project" value="InterPro"/>
</dbReference>
<dbReference type="PROSITE" id="PS50075">
    <property type="entry name" value="CARRIER"/>
    <property type="match status" value="2"/>
</dbReference>
<dbReference type="InterPro" id="IPR057326">
    <property type="entry name" value="KR_dom"/>
</dbReference>
<dbReference type="GO" id="GO:0009403">
    <property type="term" value="P:toxin biosynthetic process"/>
    <property type="evidence" value="ECO:0007669"/>
    <property type="project" value="UniProtKB-ARBA"/>
</dbReference>
<dbReference type="InterPro" id="IPR050091">
    <property type="entry name" value="PKS_NRPS_Biosynth_Enz"/>
</dbReference>
<dbReference type="CDD" id="cd05930">
    <property type="entry name" value="A_NRPS"/>
    <property type="match status" value="1"/>
</dbReference>
<dbReference type="Pfam" id="PF08659">
    <property type="entry name" value="KR"/>
    <property type="match status" value="1"/>
</dbReference>
<keyword evidence="8" id="KW-0511">Multifunctional enzyme</keyword>
<dbReference type="GO" id="GO:0004315">
    <property type="term" value="F:3-oxoacyl-[acyl-carrier-protein] synthase activity"/>
    <property type="evidence" value="ECO:0007669"/>
    <property type="project" value="InterPro"/>
</dbReference>
<evidence type="ECO:0000256" key="11">
    <source>
        <dbReference type="SAM" id="MobiDB-lite"/>
    </source>
</evidence>
<dbReference type="Pfam" id="PF07993">
    <property type="entry name" value="NAD_binding_4"/>
    <property type="match status" value="1"/>
</dbReference>
<dbReference type="InterPro" id="IPR036291">
    <property type="entry name" value="NAD(P)-bd_dom_sf"/>
</dbReference>
<dbReference type="Pfam" id="PF00550">
    <property type="entry name" value="PP-binding"/>
    <property type="match status" value="1"/>
</dbReference>
<dbReference type="InterPro" id="IPR001242">
    <property type="entry name" value="Condensation_dom"/>
</dbReference>
<dbReference type="PROSITE" id="PS52004">
    <property type="entry name" value="KS3_2"/>
    <property type="match status" value="1"/>
</dbReference>
<dbReference type="InterPro" id="IPR014043">
    <property type="entry name" value="Acyl_transferase_dom"/>
</dbReference>
<feature type="region of interest" description="C-terminal hotdog fold" evidence="10">
    <location>
        <begin position="1003"/>
        <end position="1158"/>
    </location>
</feature>
<dbReference type="CDD" id="cd00833">
    <property type="entry name" value="PKS"/>
    <property type="match status" value="1"/>
</dbReference>
<evidence type="ECO:0000256" key="10">
    <source>
        <dbReference type="PROSITE-ProRule" id="PRU01363"/>
    </source>
</evidence>
<dbReference type="InterPro" id="IPR042104">
    <property type="entry name" value="PKS_dehydratase_sf"/>
</dbReference>
<dbReference type="GO" id="GO:0008168">
    <property type="term" value="F:methyltransferase activity"/>
    <property type="evidence" value="ECO:0007669"/>
    <property type="project" value="UniProtKB-KW"/>
</dbReference>
<dbReference type="SUPFAM" id="SSF52151">
    <property type="entry name" value="FabD/lysophospholipase-like"/>
    <property type="match status" value="1"/>
</dbReference>
<dbReference type="Gene3D" id="3.30.70.3290">
    <property type="match status" value="2"/>
</dbReference>
<feature type="active site" description="Proton donor; for dehydratase activity" evidence="10">
    <location>
        <position position="1064"/>
    </location>
</feature>
<feature type="compositionally biased region" description="Polar residues" evidence="11">
    <location>
        <begin position="2404"/>
        <end position="2414"/>
    </location>
</feature>
<dbReference type="SMART" id="SM00826">
    <property type="entry name" value="PKS_DH"/>
    <property type="match status" value="1"/>
</dbReference>
<evidence type="ECO:0000313" key="16">
    <source>
        <dbReference type="Proteomes" id="UP000838763"/>
    </source>
</evidence>
<dbReference type="InterPro" id="IPR013217">
    <property type="entry name" value="Methyltransf_12"/>
</dbReference>
<dbReference type="Gene3D" id="3.40.50.150">
    <property type="entry name" value="Vaccinia Virus protein VP39"/>
    <property type="match status" value="1"/>
</dbReference>
<evidence type="ECO:0000313" key="15">
    <source>
        <dbReference type="EMBL" id="CAI4215820.1"/>
    </source>
</evidence>
<evidence type="ECO:0000256" key="8">
    <source>
        <dbReference type="ARBA" id="ARBA00023268"/>
    </source>
</evidence>
<dbReference type="InterPro" id="IPR018201">
    <property type="entry name" value="Ketoacyl_synth_AS"/>
</dbReference>
<dbReference type="Gene3D" id="3.10.129.110">
    <property type="entry name" value="Polyketide synthase dehydratase"/>
    <property type="match status" value="1"/>
</dbReference>
<dbReference type="Pfam" id="PF08242">
    <property type="entry name" value="Methyltransf_12"/>
    <property type="match status" value="1"/>
</dbReference>
<dbReference type="Gene3D" id="3.40.366.10">
    <property type="entry name" value="Malonyl-Coenzyme A Acyl Carrier Protein, domain 2"/>
    <property type="match status" value="2"/>
</dbReference>
<dbReference type="EMBL" id="CALLCH030000013">
    <property type="protein sequence ID" value="CAI4215820.1"/>
    <property type="molecule type" value="Genomic_DNA"/>
</dbReference>
<dbReference type="SUPFAM" id="SSF52777">
    <property type="entry name" value="CoA-dependent acyltransferases"/>
    <property type="match status" value="2"/>
</dbReference>
<dbReference type="SUPFAM" id="SSF53901">
    <property type="entry name" value="Thiolase-like"/>
    <property type="match status" value="1"/>
</dbReference>
<name>A0A9P1H4J2_9PEZI</name>
<dbReference type="Gene3D" id="3.30.559.30">
    <property type="entry name" value="Nonribosomal peptide synthetase, condensation domain"/>
    <property type="match status" value="1"/>
</dbReference>
<feature type="domain" description="Ketosynthase family 3 (KS3)" evidence="13">
    <location>
        <begin position="11"/>
        <end position="403"/>
    </location>
</feature>
<dbReference type="Pfam" id="PF16197">
    <property type="entry name" value="KAsynt_C_assoc"/>
    <property type="match status" value="1"/>
</dbReference>
<dbReference type="PROSITE" id="PS00606">
    <property type="entry name" value="KS3_1"/>
    <property type="match status" value="1"/>
</dbReference>
<gene>
    <name evidence="15" type="ORF">PPNO1_LOCUS5496</name>
</gene>
<dbReference type="InterPro" id="IPR014031">
    <property type="entry name" value="Ketoacyl_synth_C"/>
</dbReference>
<keyword evidence="4" id="KW-0489">Methyltransferase</keyword>
<dbReference type="Gene3D" id="3.40.50.720">
    <property type="entry name" value="NAD(P)-binding Rossmann-like Domain"/>
    <property type="match status" value="3"/>
</dbReference>
<dbReference type="PROSITE" id="PS00012">
    <property type="entry name" value="PHOSPHOPANTETHEINE"/>
    <property type="match status" value="1"/>
</dbReference>
<reference evidence="15" key="1">
    <citation type="submission" date="2022-11" db="EMBL/GenBank/DDBJ databases">
        <authorList>
            <person name="Scott C."/>
            <person name="Bruce N."/>
        </authorList>
    </citation>
    <scope>NUCLEOTIDE SEQUENCE</scope>
</reference>
<feature type="compositionally biased region" description="Low complexity" evidence="11">
    <location>
        <begin position="2393"/>
        <end position="2402"/>
    </location>
</feature>
<dbReference type="PROSITE" id="PS00455">
    <property type="entry name" value="AMP_BINDING"/>
    <property type="match status" value="1"/>
</dbReference>
<dbReference type="InterPro" id="IPR006162">
    <property type="entry name" value="Ppantetheine_attach_site"/>
</dbReference>
<evidence type="ECO:0000256" key="3">
    <source>
        <dbReference type="ARBA" id="ARBA00022598"/>
    </source>
</evidence>
<sequence>MSAKSAHGYPNEPIAIVGSACRFPGDSSSPSKLWDLLREPRDVLQEIPDSRFNPDGFYHEDPLHHGTSNVRHAYLLNEDIGLFDAQFFGIKPVEANSVDPQQRILLEVVYEGLERAGLHLDRLQGSKTGVYVGVMSADYMELLARDIDAFPTYFASGTARSILSNRISYFFDWHGPSMTIDTACSSSLFALHLAVQSLRSGESPAAIVAGANLALSPEQFVAESKLKMLSPDGRSRMWDKDANGYARGDGVAALVLKTLSAALADGDTIECLIRETGINQDGRTKGITMPSPTAQSDLIWSTYKRAGLDLSRPGDRPQYFEAHGTGTPAGDPVEAEAISTAFFGPTVGFKRSESDPPLYPFYTNLEIPRQATEWPALAPGVPRRVSINSFGFGGANAHTILEEHTPASNQAITPPLQAAQLSPFNFSASSEKALSAILAAYASHVRENPSISLRDLSWTLNSRRSTLPFRLSVAAKTTEGLVSKLDDLAQSLTGVVAAGSRTSYGPDGPKLLGVFTGQGAQWASMGAKLLATSKVASDRIADLQESLNSLPAEHVPEWSLLEELSKDKAASRLSEAAFSQPLCTAIQIVIVDLLKAAGIKFAAVVGHSSGEIAAAYAAGGAMMAVGITYEDAQDLCELEDLEGRISIAASNSPESLTLSGDSNAIELAQKILEDEKKFARLLKVDKAYHSHHMLPCAAPVYGEDIETIGLSTLSGEYWSRNMVNQVKFSQALEYAISASGPIDLAIEVGPHPALKSPALQTFKAVTYGEVPYVGTLRRGADDVEALAEGLGSVWQYLGGKAIDFSAFDRRVHGNGSDEDVPRLLKDLPSYAWEHDRVYWHESRYSKGFRSSNQRPHQLLGTKLPDGTENEVRWKNYLHPREIPWLVHHQVDRQIVFPAAGYLSATVEAVAQIYGSRSVQLIDLYDVVIGQALVLEENSSVETLFSFRVIEAAEHYVEAVFSFFSASTKDSTSMSRNAHGNLRISLGASTENELPSPYISEREFLEVDPQRFYNTVRDIGLGYTGPFQRIVEARRRSGESSGIIQTPDEESEGETPLIIHPGTLDCAIQSIILAYSFPGDGRIRSIYLPTSIDRLRIDPSSIIRHKGPDAQRLPFFAYITSDRPTDLSGDVEIHSEDGSATLVQLQGLRTTPLTPPAPSNDLQLFFRTSWQPDAPTGNPGLWGGTGNSYDYNLAFAQERVAYYYVKQLHEAIPPGERLNLQWYHKAFYEYIDHVLAWVEQGTHPFARAEWSNDTQYDLVEIFDRFPDSIDLRIMRAVGTNLESAMRQDMNILEAMMEDNMLNDFYATSLGMQDYLQDLARMVGQLSHRYPHMNVLEIGAGTGGATDVIFRQLKESFASYTYTDISSGFFENAQVKFQQHRAKMTFKVLDIEKDILAQGYAPHSFDLIVASLVLHATRDLDQTMRNVHKLLKPGGRLIMLEITDNDPIRFGFILEWETLAAKTGFSSIEAITSHNQTFPLPLSVIATQALDDRVTFLLDTLAGTAESLQLESLTILGGATSKTSELAQAIEAAVSHQYKSKPRRILSLEDVPRHELPYLGSLVSLLDLEDEPTFERVTPEKLAALQEIFKQSKTVLWATRGALQASPYRNMYRGLQRTMQKELKDLKVQMLDFASETDVDAKTIASKLLQLEAFSVWEQAGRTNDLLWYQETEVLVHNSTSLVPRIRLDSRRNRRYNSGRRLLTEDINLDQAVVGVRHSGSSFVIEQRNDTQNTARPGYVDVCLEYSLLKTVKLPNGSFLYLSTGHDVLSDEQVICLSVALESRIRTPESWVLRLNSESEEESKRALLGLYLQILTENILWGVKAGESVAILNPCYSLGNILTQNSAERGVNIILLTDAATGKEITARPWTSIHPRATKYALQRVIPRNLRRFIHSGDSDDLVAAIIDALPPKCVVVNQQDFTSLGPSVGLGYTTVSAVAGHLQAAWTRSVLSVTVPESHPLVAISELSKYTTSLSKQTFLSWSSLRGTPVQLQPATKVVRFSKDKTYWMVGLTGSLGLSLCEWMAQHGAKYIALSSRNPRVDDGWKQAMADLGCTVRVFANDVTNRDDVISLHKKISETLPPIAGVAQGAMVLDDALFADVDVDRFNKITKPKINGSIYLDELFSNDQLEFFVFFSSVAYVTGNAGQSIYGAASAFMASLATQRRRRGLAASVINIGAILGTGYVSRELSLQQQEYLRKVGLVWMSEQDAHEIFAEGILASRLDSEDSSEFETGLRTDEGRSRDIVDEPPMLQHLGVKGNTTASVGVQAKEIIKTKARLLTATTNEQVFEILKEGFLLKLQAALQADPNKPMLDLSLDEIGADSLVAVDIRSWFLKESGVDVPVLKILNSPVIPNVPREGETQSAEQALTVPLVGDIPQLTRKAESDSDLVATSSSQSDSRGSTGEDTTPRSSEVPSEADENDLPKPIAAPIEHSLPSSLGEKLVAERIVPLSFGQSRFWFLKHYVQDKTAFNITTVIKLKGRLQVDALEQALLEVGQRHEALRTLFFIDEKTRTPKQAVLPKSLLRLEKTSITNEKELDGEVLRARQHVFDIEHGEALRIQLLSESPESHWIILGYHHIYLDGIGYVVFISDWEKAYNGVLETKPSNVLQYPDFSLRQIREYQSGAWANELSFWRSQFQDLPNALPLLPLTPLSTRPTTSGFGAYTASFRLDRDLSDKVSQVSQRFKVTPFHLHLTIFHILLYRYAAQLEDMCIGVADANRKDADVQGSLGIFLDLLPIRLRRSPQETFANTLKDVQKATLAAFGNSRVPFDVLLNELNVPRVPSHSPLFQAFVNYRQNHQEARSLFGCDGELDIVATGQTDYDVSVDILDLTANGGESLVSIAVQKDLYDQLAADTLAKSYPGVETPVTYPTIVHRIDAITEKYPERTALKDSYGKELTYRELAARVNDIAQRLLEIGSPLLAILRVGAAYVPLDPKVGSDRLSLVVKDSRPVAILVDTHTESDAFVTEPERFPAPPTIINVSDVHSTSDSISTPNQAAPGDAAVIIYSSGSTGVPKGVILSHASIANYADVVPPTWDVQEGQEVFLNQAAYSFDVSLQQTIIALGIGSTVVIVGNQARGDPAILSQLIVNEGITVTGATPTEYLTWARHWNPELLRKSQWRHAFTWGEPITKQQVRELKALAIPTLNVIDAYGPAEATITSAHGKLALDVINTEDAAGSPKAPLSPTPNGSIYIADENLNAVPVGVSGEIILGGAAIAKGYLNDETLTAERFVPDKHASAYFQSKGWTRAHRTGDRGFLTSDGRLVLQGRIEGSTQVKLAGVRVDVQDIEATILQAAPDVYQVAISARKSADSDIPYLVAFVVLADRGSSPADKARFLEELPRNLPLPQYLKPVVAVEVDHLPTNSSHKRDRRAIDAWPLPNASKTEAPASTPDGEQLTPLEVTLRQLWEATLPEGVAHRHFINRASEFFHVGGSSLSLINLQGLIKERLNLSISLYKLFQSSTLGAMAASLRDVGAAVDEPVETVDWEQEATLPSDIQRSDAASPIDNRSVQRVALTGATGFVGREILRRLLADDRVSKVYCLAVRKNQFDLPASLFTHHKVAVYSGDLGAPRLGLSEENAKLLFGDEGGVDAVIHAGADVSFLKTYQSLRLVNVASTRELIRLAASRRLPLHFVSSATVARLALEAGRTSFGPDEVLVERAAKALDLPVWIHRPTSVTGEDTSEQDLMSNITKYVQATKAIPDTTEWNGGFDFVSVQTVGRDIVRAVLGGGQEGGGAIMELGTGEAFEVLSFAEWVDRAEQAGLNYLLALFLRRAAKGQLLIPKFVKE</sequence>
<dbReference type="Pfam" id="PF21089">
    <property type="entry name" value="PKS_DH_N"/>
    <property type="match status" value="1"/>
</dbReference>
<dbReference type="InterPro" id="IPR016039">
    <property type="entry name" value="Thiolase-like"/>
</dbReference>
<keyword evidence="1" id="KW-0596">Phosphopantetheine</keyword>
<evidence type="ECO:0000256" key="9">
    <source>
        <dbReference type="ARBA" id="ARBA00029443"/>
    </source>
</evidence>
<evidence type="ECO:0000256" key="1">
    <source>
        <dbReference type="ARBA" id="ARBA00022450"/>
    </source>
</evidence>
<dbReference type="InterPro" id="IPR042099">
    <property type="entry name" value="ANL_N_sf"/>
</dbReference>
<dbReference type="Gene3D" id="3.30.300.30">
    <property type="match status" value="1"/>
</dbReference>
<dbReference type="Gene3D" id="3.40.50.12780">
    <property type="entry name" value="N-terminal domain of ligase-like"/>
    <property type="match status" value="1"/>
</dbReference>
<dbReference type="PANTHER" id="PTHR43775:SF20">
    <property type="entry name" value="HYBRID PKS-NRPS SYNTHETASE APDA"/>
    <property type="match status" value="1"/>
</dbReference>
<keyword evidence="7" id="KW-0560">Oxidoreductase</keyword>
<dbReference type="InterPro" id="IPR000873">
    <property type="entry name" value="AMP-dep_synth/lig_dom"/>
</dbReference>
<feature type="region of interest" description="Disordered" evidence="11">
    <location>
        <begin position="3368"/>
        <end position="3398"/>
    </location>
</feature>
<feature type="active site" description="Proton acceptor; for dehydratase activity" evidence="10">
    <location>
        <position position="888"/>
    </location>
</feature>
<dbReference type="Pfam" id="PF02801">
    <property type="entry name" value="Ketoacyl-synt_C"/>
    <property type="match status" value="1"/>
</dbReference>
<dbReference type="InterPro" id="IPR020841">
    <property type="entry name" value="PKS_Beta-ketoAc_synthase_dom"/>
</dbReference>
<dbReference type="InterPro" id="IPR045851">
    <property type="entry name" value="AMP-bd_C_sf"/>
</dbReference>
<dbReference type="InterPro" id="IPR036736">
    <property type="entry name" value="ACP-like_sf"/>
</dbReference>
<evidence type="ECO:0000256" key="2">
    <source>
        <dbReference type="ARBA" id="ARBA00022553"/>
    </source>
</evidence>
<dbReference type="GO" id="GO:0004312">
    <property type="term" value="F:fatty acid synthase activity"/>
    <property type="evidence" value="ECO:0007669"/>
    <property type="project" value="TreeGrafter"/>
</dbReference>
<evidence type="ECO:0008006" key="17">
    <source>
        <dbReference type="Google" id="ProtNLM"/>
    </source>
</evidence>
<evidence type="ECO:0000259" key="14">
    <source>
        <dbReference type="PROSITE" id="PS52019"/>
    </source>
</evidence>
<dbReference type="Pfam" id="PF00698">
    <property type="entry name" value="Acyl_transf_1"/>
    <property type="match status" value="1"/>
</dbReference>
<dbReference type="InterPro" id="IPR013968">
    <property type="entry name" value="PKS_KR"/>
</dbReference>
<dbReference type="Pfam" id="PF14765">
    <property type="entry name" value="PS-DH"/>
    <property type="match status" value="1"/>
</dbReference>
<comment type="similarity">
    <text evidence="9">In the C-terminal section; belongs to the NRP synthetase family.</text>
</comment>